<dbReference type="GO" id="GO:0097730">
    <property type="term" value="C:non-motile cilium"/>
    <property type="evidence" value="ECO:0007669"/>
    <property type="project" value="InterPro"/>
</dbReference>
<dbReference type="InterPro" id="IPR029775">
    <property type="entry name" value="NPHP4"/>
</dbReference>
<dbReference type="Proteomes" id="UP000050525">
    <property type="component" value="Unassembled WGS sequence"/>
</dbReference>
<evidence type="ECO:0000256" key="1">
    <source>
        <dbReference type="SAM" id="MobiDB-lite"/>
    </source>
</evidence>
<gene>
    <name evidence="8" type="primary">NPHP4</name>
    <name evidence="8" type="ORF">Y1Q_0005987</name>
</gene>
<dbReference type="InterPro" id="IPR058688">
    <property type="entry name" value="Ig_NPHP4_2nd"/>
</dbReference>
<dbReference type="Pfam" id="PF26190">
    <property type="entry name" value="Ig_NPHP4_1st"/>
    <property type="match status" value="1"/>
</dbReference>
<dbReference type="EMBL" id="AKHW03004073">
    <property type="protein sequence ID" value="KYO31384.1"/>
    <property type="molecule type" value="Genomic_DNA"/>
</dbReference>
<dbReference type="Pfam" id="PF26015">
    <property type="entry name" value="Ig_NPH4_3rd"/>
    <property type="match status" value="1"/>
</dbReference>
<evidence type="ECO:0000313" key="9">
    <source>
        <dbReference type="Proteomes" id="UP000050525"/>
    </source>
</evidence>
<feature type="domain" description="NPHP4 C2-like" evidence="4">
    <location>
        <begin position="665"/>
        <end position="899"/>
    </location>
</feature>
<proteinExistence type="predicted"/>
<dbReference type="GO" id="GO:1904491">
    <property type="term" value="P:protein localization to ciliary transition zone"/>
    <property type="evidence" value="ECO:0007669"/>
    <property type="project" value="TreeGrafter"/>
</dbReference>
<evidence type="ECO:0000259" key="6">
    <source>
        <dbReference type="Pfam" id="PF26189"/>
    </source>
</evidence>
<accession>A0A151N3I9</accession>
<dbReference type="GO" id="GO:0036064">
    <property type="term" value="C:ciliary basal body"/>
    <property type="evidence" value="ECO:0007669"/>
    <property type="project" value="TreeGrafter"/>
</dbReference>
<dbReference type="InterPro" id="IPR058765">
    <property type="entry name" value="NPHP4_C2-like"/>
</dbReference>
<dbReference type="Pfam" id="PF26187">
    <property type="entry name" value="Ig_NPHP4_4th"/>
    <property type="match status" value="1"/>
</dbReference>
<dbReference type="InterPro" id="IPR058686">
    <property type="entry name" value="Ig_NPHP4_3rd"/>
</dbReference>
<dbReference type="STRING" id="8496.A0A151N3I9"/>
<dbReference type="GO" id="GO:0090090">
    <property type="term" value="P:negative regulation of canonical Wnt signaling pathway"/>
    <property type="evidence" value="ECO:0007669"/>
    <property type="project" value="InterPro"/>
</dbReference>
<organism evidence="8 9">
    <name type="scientific">Alligator mississippiensis</name>
    <name type="common">American alligator</name>
    <dbReference type="NCBI Taxonomy" id="8496"/>
    <lineage>
        <taxon>Eukaryota</taxon>
        <taxon>Metazoa</taxon>
        <taxon>Chordata</taxon>
        <taxon>Craniata</taxon>
        <taxon>Vertebrata</taxon>
        <taxon>Euteleostomi</taxon>
        <taxon>Archelosauria</taxon>
        <taxon>Archosauria</taxon>
        <taxon>Crocodylia</taxon>
        <taxon>Alligatoridae</taxon>
        <taxon>Alligatorinae</taxon>
        <taxon>Alligator</taxon>
    </lineage>
</organism>
<sequence>MVCQAGLGPRGAWFSPRTWRRPRALQILYTKVQAIQLSPGNVSKSEFQKKSWQQVPGGRRDLLSSKMSEWERVFVQNLTVPPHSQRRRQIRRESTAFQCVLKYIEGTLIKQRALEGLAGVEYQLRMTLFDITYRHFFGRTWKSSTRPLKAIPGQPPRASFNETVYFHTSLNHPGIIIIVEVVATARKQDGTHQDLSCGFGIMHLFNAKSEPIDVAVKGKGLKLYHGTPRALLHPLLQDPIEKNKYMTVMENSHLQCTLKLHPPLEAVYHLFPENLLMSGLQRIPGLLPAQGDTNDLFWKPQLMKSVTWYLDKLCIHLYPSLEKFEEELLDSLNNNHSLKDNSMLSGNLVAIQERRLHIGVHNGLCFVQTPQVAVLVPEAEAIRGRSDKKQGSSAKFSAMGQALVLRSRIHLTEMVRHPAFGIFFQLEYVFCVPGGADSKALSTTSLNKAAYMHSIRWAVWNPLLDSDSSKVILPLHGSTLHNPAHVLVYKTPPTSMSSEEVKQIESGTIQFCVSTNSEEHLGASPNTLSHVREELFCSKKQSTPSLRSTPSPQIMASTQASTQGPGLSISQLSVSPHHVTKPPLQRPSDSLLPPSPGRGRRRRAQEQVHGSGSITHLEADLSCGSLVQESPASDQLQELPFMPVHVPIVAMGAQASSSSTVLTRASLARLHAAGFPEILDCNKEPAEVLDPAAPVNFDPQREEADFFQSNEIVLQFLTFSRTPQAGTEVTWPKTVYFTFQFYRFSQVTTPRLQLVKMDLADSTSSAPSSHILVPINKEGMLDSGTPGLQLKYLVDPAFLKAGERRWFLRYLADHTLQIDIWDGDSLLLIGSAAVRLKHLLRQGRTAVQVHHELEVISTEYEQDTTVMSGDVLRHGSVKPIGVHAVVKGRLHLCLANVGHLCEQRLKQLNSLPPPRSRIVSSHDGTRGFHGGSLFSFSTCGAKNVSQAQKLADVDSELAAMLFSRLREVSIAFQHTTREASAIRRRKLERMVLVRQLESQEDLSRRQAALMGQHEQRIQHSRDLQIIDAYRERIKAESISNMLNQAITTKYVLYATLGTAEFFEFALKNPYSVQHTVTIEIDHPELSVIVDTREWRHFKELTKTVTPIEEDMFHLHDNIRPQVYLRPKETVHIPFKYQTFLIDPVVMMQGPPEVKFSKDTDATTPWTSNAMLTKHIKVSFTVNGGKPLTILSVTVEPQPHVVDHTFRFYHPEMTFFKKSLRLPPWHTIPGAPAGVPGGEPEMYVRCSDPNIICETKKMGPGEPQDVFLKVAGGPSPQIKTFFVAIYTDAWLATPLQIWKFYLHSLQRVDVSCVTGQLTRLSLVLRGTQAIRKVKAYTSHMQELKVDPEGIFILPPHGVQDLHIGVRPQKTGSKFIYLNLVDVEYHQLVSSWLVCVSCRQPLISKAFEITLPASGGKGSNKRITYTNPYPSRRMYFLHTNRPDLLQFKEDSFELRGGEVYTIGLRFAPTQNTGEEEILIYINDHEDKNEETFCVKVVYQ</sequence>
<evidence type="ECO:0000259" key="4">
    <source>
        <dbReference type="Pfam" id="PF26186"/>
    </source>
</evidence>
<feature type="domain" description="NPHP4 Ig-like" evidence="5">
    <location>
        <begin position="1402"/>
        <end position="1497"/>
    </location>
</feature>
<feature type="domain" description="NPHP4 SK-like" evidence="3">
    <location>
        <begin position="977"/>
        <end position="1045"/>
    </location>
</feature>
<dbReference type="eggNOG" id="ENOG502QUNP">
    <property type="taxonomic scope" value="Eukaryota"/>
</dbReference>
<dbReference type="CDD" id="cd22239">
    <property type="entry name" value="NPHP4"/>
    <property type="match status" value="1"/>
</dbReference>
<feature type="compositionally biased region" description="Polar residues" evidence="1">
    <location>
        <begin position="540"/>
        <end position="574"/>
    </location>
</feature>
<feature type="region of interest" description="Disordered" evidence="1">
    <location>
        <begin position="540"/>
        <end position="614"/>
    </location>
</feature>
<comment type="caution">
    <text evidence="8">The sequence shown here is derived from an EMBL/GenBank/DDBJ whole genome shotgun (WGS) entry which is preliminary data.</text>
</comment>
<dbReference type="Pfam" id="PF26189">
    <property type="entry name" value="Ig_NPHP4_2nd"/>
    <property type="match status" value="1"/>
</dbReference>
<dbReference type="InterPro" id="IPR058764">
    <property type="entry name" value="NPHP4_SK"/>
</dbReference>
<dbReference type="PANTHER" id="PTHR31043">
    <property type="entry name" value="NEPHROCYSTIN-4"/>
    <property type="match status" value="1"/>
</dbReference>
<evidence type="ECO:0000259" key="5">
    <source>
        <dbReference type="Pfam" id="PF26187"/>
    </source>
</evidence>
<evidence type="ECO:0000259" key="7">
    <source>
        <dbReference type="Pfam" id="PF26190"/>
    </source>
</evidence>
<keyword evidence="9" id="KW-1185">Reference proteome</keyword>
<dbReference type="Pfam" id="PF26173">
    <property type="entry name" value="NPHP4_SK"/>
    <property type="match status" value="1"/>
</dbReference>
<feature type="domain" description="NPHP4 Ig-like" evidence="2">
    <location>
        <begin position="1313"/>
        <end position="1397"/>
    </location>
</feature>
<dbReference type="PANTHER" id="PTHR31043:SF3">
    <property type="entry name" value="NEPHROCYSTIN-4"/>
    <property type="match status" value="1"/>
</dbReference>
<evidence type="ECO:0000259" key="2">
    <source>
        <dbReference type="Pfam" id="PF26015"/>
    </source>
</evidence>
<dbReference type="Pfam" id="PF26186">
    <property type="entry name" value="NPHP4_C2_3rd"/>
    <property type="match status" value="1"/>
</dbReference>
<evidence type="ECO:0000259" key="3">
    <source>
        <dbReference type="Pfam" id="PF26173"/>
    </source>
</evidence>
<dbReference type="InterPro" id="IPR058687">
    <property type="entry name" value="Ig_NPHP4_1st"/>
</dbReference>
<protein>
    <submittedName>
        <fullName evidence="8">Nephrocystin-4</fullName>
    </submittedName>
</protein>
<feature type="domain" description="NPHP4 Ig-like" evidence="7">
    <location>
        <begin position="1048"/>
        <end position="1198"/>
    </location>
</feature>
<name>A0A151N3I9_ALLMI</name>
<dbReference type="InterPro" id="IPR058685">
    <property type="entry name" value="Ig_NPHP4_4th"/>
</dbReference>
<reference evidence="8 9" key="1">
    <citation type="journal article" date="2012" name="Genome Biol.">
        <title>Sequencing three crocodilian genomes to illuminate the evolution of archosaurs and amniotes.</title>
        <authorList>
            <person name="St John J.A."/>
            <person name="Braun E.L."/>
            <person name="Isberg S.R."/>
            <person name="Miles L.G."/>
            <person name="Chong A.Y."/>
            <person name="Gongora J."/>
            <person name="Dalzell P."/>
            <person name="Moran C."/>
            <person name="Bed'hom B."/>
            <person name="Abzhanov A."/>
            <person name="Burgess S.C."/>
            <person name="Cooksey A.M."/>
            <person name="Castoe T.A."/>
            <person name="Crawford N.G."/>
            <person name="Densmore L.D."/>
            <person name="Drew J.C."/>
            <person name="Edwards S.V."/>
            <person name="Faircloth B.C."/>
            <person name="Fujita M.K."/>
            <person name="Greenwold M.J."/>
            <person name="Hoffmann F.G."/>
            <person name="Howard J.M."/>
            <person name="Iguchi T."/>
            <person name="Janes D.E."/>
            <person name="Khan S.Y."/>
            <person name="Kohno S."/>
            <person name="de Koning A.J."/>
            <person name="Lance S.L."/>
            <person name="McCarthy F.M."/>
            <person name="McCormack J.E."/>
            <person name="Merchant M.E."/>
            <person name="Peterson D.G."/>
            <person name="Pollock D.D."/>
            <person name="Pourmand N."/>
            <person name="Raney B.J."/>
            <person name="Roessler K.A."/>
            <person name="Sanford J.R."/>
            <person name="Sawyer R.H."/>
            <person name="Schmidt C.J."/>
            <person name="Triplett E.W."/>
            <person name="Tuberville T.D."/>
            <person name="Venegas-Anaya M."/>
            <person name="Howard J.T."/>
            <person name="Jarvis E.D."/>
            <person name="Guillette L.J.Jr."/>
            <person name="Glenn T.C."/>
            <person name="Green R.E."/>
            <person name="Ray D.A."/>
        </authorList>
    </citation>
    <scope>NUCLEOTIDE SEQUENCE [LARGE SCALE GENOMIC DNA]</scope>
    <source>
        <strain evidence="8">KSC_2009_1</strain>
    </source>
</reference>
<dbReference type="GO" id="GO:0035869">
    <property type="term" value="C:ciliary transition zone"/>
    <property type="evidence" value="ECO:0007669"/>
    <property type="project" value="TreeGrafter"/>
</dbReference>
<evidence type="ECO:0000313" key="8">
    <source>
        <dbReference type="EMBL" id="KYO31384.1"/>
    </source>
</evidence>
<dbReference type="GO" id="GO:0097546">
    <property type="term" value="C:ciliary base"/>
    <property type="evidence" value="ECO:0007669"/>
    <property type="project" value="TreeGrafter"/>
</dbReference>
<feature type="domain" description="NPHP4 Ig-like" evidence="6">
    <location>
        <begin position="1205"/>
        <end position="1302"/>
    </location>
</feature>